<reference evidence="3 4" key="1">
    <citation type="journal article" date="2009" name="Science">
        <title>Green evolution and dynamic adaptations revealed by genomes of the marine picoeukaryotes Micromonas.</title>
        <authorList>
            <person name="Worden A.Z."/>
            <person name="Lee J.H."/>
            <person name="Mock T."/>
            <person name="Rouze P."/>
            <person name="Simmons M.P."/>
            <person name="Aerts A.L."/>
            <person name="Allen A.E."/>
            <person name="Cuvelier M.L."/>
            <person name="Derelle E."/>
            <person name="Everett M.V."/>
            <person name="Foulon E."/>
            <person name="Grimwood J."/>
            <person name="Gundlach H."/>
            <person name="Henrissat B."/>
            <person name="Napoli C."/>
            <person name="McDonald S.M."/>
            <person name="Parker M.S."/>
            <person name="Rombauts S."/>
            <person name="Salamov A."/>
            <person name="Von Dassow P."/>
            <person name="Badger J.H."/>
            <person name="Coutinho P.M."/>
            <person name="Demir E."/>
            <person name="Dubchak I."/>
            <person name="Gentemann C."/>
            <person name="Eikrem W."/>
            <person name="Gready J.E."/>
            <person name="John U."/>
            <person name="Lanier W."/>
            <person name="Lindquist E.A."/>
            <person name="Lucas S."/>
            <person name="Mayer K.F."/>
            <person name="Moreau H."/>
            <person name="Not F."/>
            <person name="Otillar R."/>
            <person name="Panaud O."/>
            <person name="Pangilinan J."/>
            <person name="Paulsen I."/>
            <person name="Piegu B."/>
            <person name="Poliakov A."/>
            <person name="Robbens S."/>
            <person name="Schmutz J."/>
            <person name="Toulza E."/>
            <person name="Wyss T."/>
            <person name="Zelensky A."/>
            <person name="Zhou K."/>
            <person name="Armbrust E.V."/>
            <person name="Bhattacharya D."/>
            <person name="Goodenough U.W."/>
            <person name="Van de Peer Y."/>
            <person name="Grigoriev I.V."/>
        </authorList>
    </citation>
    <scope>NUCLEOTIDE SEQUENCE [LARGE SCALE GENOMIC DNA]</scope>
    <source>
        <strain evidence="3 4">CCMP1545</strain>
    </source>
</reference>
<feature type="domain" description="Cell morphogenesis central region" evidence="2">
    <location>
        <begin position="2020"/>
        <end position="2083"/>
    </location>
</feature>
<feature type="region of interest" description="Disordered" evidence="1">
    <location>
        <begin position="1136"/>
        <end position="1157"/>
    </location>
</feature>
<protein>
    <submittedName>
        <fullName evidence="3">Predicted protein</fullName>
    </submittedName>
</protein>
<feature type="compositionally biased region" description="Basic and acidic residues" evidence="1">
    <location>
        <begin position="1284"/>
        <end position="1310"/>
    </location>
</feature>
<dbReference type="EMBL" id="GG663737">
    <property type="protein sequence ID" value="EEH58874.1"/>
    <property type="molecule type" value="Genomic_DNA"/>
</dbReference>
<feature type="region of interest" description="Disordered" evidence="1">
    <location>
        <begin position="1890"/>
        <end position="1915"/>
    </location>
</feature>
<dbReference type="Proteomes" id="UP000001876">
    <property type="component" value="Unassembled WGS sequence"/>
</dbReference>
<keyword evidence="4" id="KW-1185">Reference proteome</keyword>
<feature type="region of interest" description="Disordered" evidence="1">
    <location>
        <begin position="1981"/>
        <end position="2013"/>
    </location>
</feature>
<dbReference type="eggNOG" id="KOG1825">
    <property type="taxonomic scope" value="Eukaryota"/>
</dbReference>
<dbReference type="GeneID" id="9682668"/>
<sequence length="2666" mass="268868">MDLTEALLARYTNSVVAILNAGPGDGQDKNAGLAALRDFLPALAALAPTGASHLTRALARWREQQQRALVSGSGRDVSWASNTLSLAFWHAMHRILAPLPPGALPPGDVAPILDAAFDALLASANRPNATTPPWEQWGGRPLAGGALDADADAAGASLSGSGSHDAAAPVDLVPSPPVSELAARCLGLASRHDPAAAAERAARELEPRAPAESKRAEAHAIIHGARYLYVSLDGAAPGPSTATRREGFLGTQAADSGLRSAATVLRHLNPTAWSPAHRKSDLRHALCALLTAVLAPVAGARVPDAASSAARADWADAVSACRGDVAAWIKSKEKKHSPAGLPLLGALHAAEALCGGDGGNMLHAFLDTTIVRAFKERSCRTAATEALRAIVEGIAPPLLPGARAPSPPAPPLPNVTRTRLRTALTMAAAAVKKGGQGDDGGLAAAVARATAAMVRVDPLLSADVVVELLREGGVGEATAAGLDAVPGIILLTSERWRGKRPPPGPGAEASSSAEPPAPGLAGVLQCMRDSGLDPLSGLVKRISDQEKEESGDGTGAQIAAERMLEDLRAKLGGVASALGASSNPSSPDAVAVAVALLRCVPFIVPEAWRGAALGESITPLCANPHASVRAAAGDAIRRAVAATPATRDAIVQGAAGTLLRPHSAVNASPGVALTDVDVASSAAATIKDACAAWRVALGESESSSSASTSERTAAWVECNTLGTLRPEAAGLLLLCSPSPVVRVAAVEMLREVAALAAALRRAGGVVVAGGAGASAHASPSPVSLRATPFNARDPGRNDASAASATATAPSMSSVVEQCASDMMLAALGGDGFGAGFGAAGDVGAHAATAAAAGAAAVAGHVHGGAWCASLGVLASRAAALSPEVTTTARAQALQRVQAIMMQEGLQHKTAGPRAPIDPSTVKFEMWRNCTCFVCAASPSELDGASVSLASVQQTLVGNRGSLSGLFALLVPCLREGGAQAAAAAAVLARVPALAAPQLLAALAPLQGALSGGVGSERAAGGTPFDRKKEDLELRTHLAWLHFRLAAGGAVAAAQTGREAVAKHLLFFVDATVAYAHSTSAAIECSPDEMARLQFAAAATATAAAPQILARAPDAAPPDLRARLFERFHGWEQKAMAEGASDGGGGGGGGGGNFPSIHERISHDRRHSMDPLARMSMLERHLHGAASLSSMDSGSTSLSSLSRAHSHSRHRRRDSFREGGSTHGGSIAGDDSVSVTGGGGGGGGGGGDRYAENILSAWRGPAASMAAMSGGIDRAALGLPPPSSHSHDGGDDRDRDRDRDRAADDASRYSDDVSSVGGRSATGAGAFDAGISPAAVSRASREAMAALLAGPAFDADSEQATGRVLTWIRSLLESGRASAAAVARRALRYHLGANPRLAHTALDACYSAHERTAASHLSALADLYAAAARTAAEGSSHADRSNAASPPLSPMASGAWNAAAAARAYADGGRVDPPSCHPARLIVLVLYKLVHPSAGVRDDAVALLKATAALELSGVGGNGDVDDRGGAILGEKDLIAELTSQDSLPELPDAYQAFQQGASRQLARRHSNLGEDLLVEALERQMDEGAADAGAHRHVLAALAPWVATLHLPHIAAAGRAERLLRALYFVTFFRGDAFPREIETLWRHIGRSPRNVVPALRFLESKGLEDTSSAVAIGTYVLTAKRVCLYLARAAPQQSIDQLVYAISLRGLEVDYPPRPIHDDRQRYFHGGGSGGGGGSIVAGSVSSFGADRSDLSADADGGGGGGDDDEDGAMLITAPDLAIILLAEVAAEHDEDFRVHLPVLLHAVTATLLGSPEPTVRAHCRQLLANLTHALAARPLSARGKSARGGVHANGAFHRSASLAPSHAAPAHAASPGVNGGWEGEVSQWGYAGIAGSPGQGTRHGSHGGGMSGSSHANASAWGAPNDVGGFGYGADAGHHSGIGMQGGVNALGGSYGGGDATNDDDDARGRAAVAKLQALLARPGPGGAGKENVSAAGVKHAPGGGGHSASEGGASWTPESVASLVGLLPDAMIFEPGLREQWADEARRWLLRAASFPLAAASARVLAALKVPLDVESSEALLAALCSSAAAAEGGTVANGLGYGRGSGYGGMYGGGGGGGGGGMVISARSASLAADLAGLLLDTLSEMLSRAGSEIEIVPYPHVLWGAASCLRTMNVSLYARAAKLFSVMASAWPLDDPSGAGAEILRVASPLPIGSNYDARAVIERVSAVAELIWTSGKGPKAFRGAWAPPYELPAPAMGLRDVIPLLLKGFVRGESVGHAARALTAIVSSAGCERRAWGGERGLALATAGLLPLVLAAAAAAEEEEDAGGGGGAAAAAAAAGTENGDDASGGGSSASASPAATIARAKAGPLGTREGAAAGRWLASGIRGGRGGANENMDVLAATLESILPPPRRAAAAASSGGGGGGGGGGRRRYAVKPKKLSRPLPPHPPPSPPGTPRVARLAEIIAAPLAKFFFPRHAVAATRVLVDVAASQGEGGGDGVGPAAAAAALALLSSLTARARGSAAAALFDAPAEPHARHPGGGGGGGGGARVVSLFAPVASLLDGTHSTAALDLLQRVATRAAEIRNVDVEEEDDEDYDEYETSRRREDEAWWTACGSPAQTWDSVDANGGRAVDLMCGIVSSAGMDPHAAGLPACLVRDSADQ</sequence>
<feature type="compositionally biased region" description="Low complexity" evidence="1">
    <location>
        <begin position="1184"/>
        <end position="1202"/>
    </location>
</feature>
<feature type="region of interest" description="Disordered" evidence="1">
    <location>
        <begin position="1272"/>
        <end position="1316"/>
    </location>
</feature>
<feature type="compositionally biased region" description="Basic residues" evidence="1">
    <location>
        <begin position="1203"/>
        <end position="1213"/>
    </location>
</feature>
<proteinExistence type="predicted"/>
<dbReference type="STRING" id="564608.C1MP60"/>
<gene>
    <name evidence="3" type="ORF">MICPUCDRAFT_46660</name>
</gene>
<dbReference type="GO" id="GO:0000902">
    <property type="term" value="P:cell morphogenesis"/>
    <property type="evidence" value="ECO:0007669"/>
    <property type="project" value="InterPro"/>
</dbReference>
<dbReference type="PANTHER" id="PTHR12295:SF30">
    <property type="entry name" value="PROTEIN FURRY"/>
    <property type="match status" value="1"/>
</dbReference>
<dbReference type="GO" id="GO:0030427">
    <property type="term" value="C:site of polarized growth"/>
    <property type="evidence" value="ECO:0007669"/>
    <property type="project" value="TreeGrafter"/>
</dbReference>
<feature type="region of interest" description="Disordered" evidence="1">
    <location>
        <begin position="1183"/>
        <end position="1243"/>
    </location>
</feature>
<dbReference type="KEGG" id="mpp:MICPUCDRAFT_46660"/>
<feature type="compositionally biased region" description="Gly residues" evidence="1">
    <location>
        <begin position="2422"/>
        <end position="2431"/>
    </location>
</feature>
<feature type="region of interest" description="Disordered" evidence="1">
    <location>
        <begin position="787"/>
        <end position="806"/>
    </location>
</feature>
<dbReference type="InterPro" id="IPR039867">
    <property type="entry name" value="Furry/Tao3/Mor2"/>
</dbReference>
<evidence type="ECO:0000313" key="3">
    <source>
        <dbReference type="EMBL" id="EEH58874.1"/>
    </source>
</evidence>
<dbReference type="OMA" id="DACYSAH"/>
<feature type="region of interest" description="Disordered" evidence="1">
    <location>
        <begin position="2414"/>
        <end position="2436"/>
    </location>
</feature>
<feature type="domain" description="Cell morphogenesis central region" evidence="2">
    <location>
        <begin position="864"/>
        <end position="1137"/>
    </location>
</feature>
<evidence type="ECO:0000259" key="2">
    <source>
        <dbReference type="Pfam" id="PF14228"/>
    </source>
</evidence>
<feature type="domain" description="Cell morphogenesis central region" evidence="2">
    <location>
        <begin position="1773"/>
        <end position="1838"/>
    </location>
</feature>
<dbReference type="InterPro" id="IPR029473">
    <property type="entry name" value="MOR2-PAG1_mid"/>
</dbReference>
<feature type="domain" description="Cell morphogenesis central region" evidence="2">
    <location>
        <begin position="1333"/>
        <end position="1711"/>
    </location>
</feature>
<dbReference type="RefSeq" id="XP_003057229.1">
    <property type="nucleotide sequence ID" value="XM_003057183.1"/>
</dbReference>
<accession>C1MP60</accession>
<feature type="region of interest" description="Disordered" evidence="1">
    <location>
        <begin position="495"/>
        <end position="522"/>
    </location>
</feature>
<dbReference type="PANTHER" id="PTHR12295">
    <property type="entry name" value="FURRY-RELATED"/>
    <property type="match status" value="1"/>
</dbReference>
<evidence type="ECO:0000313" key="4">
    <source>
        <dbReference type="Proteomes" id="UP000001876"/>
    </source>
</evidence>
<dbReference type="OrthoDB" id="6287725at2759"/>
<feature type="compositionally biased region" description="Gly residues" evidence="1">
    <location>
        <begin position="1140"/>
        <end position="1152"/>
    </location>
</feature>
<dbReference type="Pfam" id="PF14228">
    <property type="entry name" value="MOR2-PAG1_mid"/>
    <property type="match status" value="4"/>
</dbReference>
<dbReference type="GO" id="GO:0005938">
    <property type="term" value="C:cell cortex"/>
    <property type="evidence" value="ECO:0007669"/>
    <property type="project" value="TreeGrafter"/>
</dbReference>
<evidence type="ECO:0000256" key="1">
    <source>
        <dbReference type="SAM" id="MobiDB-lite"/>
    </source>
</evidence>
<name>C1MP60_MICPC</name>
<organism evidence="4">
    <name type="scientific">Micromonas pusilla (strain CCMP1545)</name>
    <name type="common">Picoplanktonic green alga</name>
    <dbReference type="NCBI Taxonomy" id="564608"/>
    <lineage>
        <taxon>Eukaryota</taxon>
        <taxon>Viridiplantae</taxon>
        <taxon>Chlorophyta</taxon>
        <taxon>Mamiellophyceae</taxon>
        <taxon>Mamiellales</taxon>
        <taxon>Mamiellaceae</taxon>
        <taxon>Micromonas</taxon>
    </lineage>
</organism>